<reference evidence="2 3" key="1">
    <citation type="journal article" date="2019" name="Nat. Ecol. Evol.">
        <title>Megaphylogeny resolves global patterns of mushroom evolution.</title>
        <authorList>
            <person name="Varga T."/>
            <person name="Krizsan K."/>
            <person name="Foldi C."/>
            <person name="Dima B."/>
            <person name="Sanchez-Garcia M."/>
            <person name="Sanchez-Ramirez S."/>
            <person name="Szollosi G.J."/>
            <person name="Szarkandi J.G."/>
            <person name="Papp V."/>
            <person name="Albert L."/>
            <person name="Andreopoulos W."/>
            <person name="Angelini C."/>
            <person name="Antonin V."/>
            <person name="Barry K.W."/>
            <person name="Bougher N.L."/>
            <person name="Buchanan P."/>
            <person name="Buyck B."/>
            <person name="Bense V."/>
            <person name="Catcheside P."/>
            <person name="Chovatia M."/>
            <person name="Cooper J."/>
            <person name="Damon W."/>
            <person name="Desjardin D."/>
            <person name="Finy P."/>
            <person name="Geml J."/>
            <person name="Haridas S."/>
            <person name="Hughes K."/>
            <person name="Justo A."/>
            <person name="Karasinski D."/>
            <person name="Kautmanova I."/>
            <person name="Kiss B."/>
            <person name="Kocsube S."/>
            <person name="Kotiranta H."/>
            <person name="LaButti K.M."/>
            <person name="Lechner B.E."/>
            <person name="Liimatainen K."/>
            <person name="Lipzen A."/>
            <person name="Lukacs Z."/>
            <person name="Mihaltcheva S."/>
            <person name="Morgado L.N."/>
            <person name="Niskanen T."/>
            <person name="Noordeloos M.E."/>
            <person name="Ohm R.A."/>
            <person name="Ortiz-Santana B."/>
            <person name="Ovrebo C."/>
            <person name="Racz N."/>
            <person name="Riley R."/>
            <person name="Savchenko A."/>
            <person name="Shiryaev A."/>
            <person name="Soop K."/>
            <person name="Spirin V."/>
            <person name="Szebenyi C."/>
            <person name="Tomsovsky M."/>
            <person name="Tulloss R.E."/>
            <person name="Uehling J."/>
            <person name="Grigoriev I.V."/>
            <person name="Vagvolgyi C."/>
            <person name="Papp T."/>
            <person name="Martin F.M."/>
            <person name="Miettinen O."/>
            <person name="Hibbett D.S."/>
            <person name="Nagy L.G."/>
        </authorList>
    </citation>
    <scope>NUCLEOTIDE SEQUENCE [LARGE SCALE GENOMIC DNA]</scope>
    <source>
        <strain evidence="2 3">CBS 962.96</strain>
    </source>
</reference>
<protein>
    <submittedName>
        <fullName evidence="2">Uncharacterized protein</fullName>
    </submittedName>
</protein>
<evidence type="ECO:0000313" key="3">
    <source>
        <dbReference type="Proteomes" id="UP000297245"/>
    </source>
</evidence>
<dbReference type="OrthoDB" id="3256015at2759"/>
<proteinExistence type="predicted"/>
<feature type="compositionally biased region" description="Polar residues" evidence="1">
    <location>
        <begin position="19"/>
        <end position="36"/>
    </location>
</feature>
<dbReference type="AlphaFoldDB" id="A0A4S8KXD1"/>
<dbReference type="Proteomes" id="UP000297245">
    <property type="component" value="Unassembled WGS sequence"/>
</dbReference>
<gene>
    <name evidence="2" type="ORF">K435DRAFT_810042</name>
</gene>
<sequence>MSGARSFTGAHRNTVDGATENNVGEEQTQHDSSTGSVHYDYRIFHGPISSCKEHDNGTVHGRSIENHGSYQENKSVARSDNLVTPEQLKDAFYDYFEHAIIEHAGSSTSPPWTDPSLGDLRRLWKKDMPNEFHGHFSSFSTTIEGLVAEALTKWRDSFGKAAVVTLESIFEEQDLDDVHKRKNYIAKQRAGSRLRNRPYYFTDTRNGTPTVRIAATLLSRNGAFQSHIVARTLSEHFKAIQRIPDNKRSSNPPSGALILTIFAIERTLDHYSSGNENVGPLGDLSKDTQVLTIMGPKLQAFTIGKNSKNQEWISYEVWSRINAAAQSHSKLPTIPVQEKTVQEETGDEGEVLMDRDPFQ</sequence>
<feature type="region of interest" description="Disordered" evidence="1">
    <location>
        <begin position="52"/>
        <end position="73"/>
    </location>
</feature>
<feature type="region of interest" description="Disordered" evidence="1">
    <location>
        <begin position="339"/>
        <end position="359"/>
    </location>
</feature>
<evidence type="ECO:0000313" key="2">
    <source>
        <dbReference type="EMBL" id="THU80228.1"/>
    </source>
</evidence>
<accession>A0A4S8KXD1</accession>
<dbReference type="EMBL" id="ML179926">
    <property type="protein sequence ID" value="THU80228.1"/>
    <property type="molecule type" value="Genomic_DNA"/>
</dbReference>
<evidence type="ECO:0000256" key="1">
    <source>
        <dbReference type="SAM" id="MobiDB-lite"/>
    </source>
</evidence>
<feature type="region of interest" description="Disordered" evidence="1">
    <location>
        <begin position="1"/>
        <end position="36"/>
    </location>
</feature>
<feature type="compositionally biased region" description="Basic and acidic residues" evidence="1">
    <location>
        <begin position="52"/>
        <end position="65"/>
    </location>
</feature>
<organism evidence="2 3">
    <name type="scientific">Dendrothele bispora (strain CBS 962.96)</name>
    <dbReference type="NCBI Taxonomy" id="1314807"/>
    <lineage>
        <taxon>Eukaryota</taxon>
        <taxon>Fungi</taxon>
        <taxon>Dikarya</taxon>
        <taxon>Basidiomycota</taxon>
        <taxon>Agaricomycotina</taxon>
        <taxon>Agaricomycetes</taxon>
        <taxon>Agaricomycetidae</taxon>
        <taxon>Agaricales</taxon>
        <taxon>Agaricales incertae sedis</taxon>
        <taxon>Dendrothele</taxon>
    </lineage>
</organism>
<keyword evidence="3" id="KW-1185">Reference proteome</keyword>
<name>A0A4S8KXD1_DENBC</name>